<feature type="transmembrane region" description="Helical" evidence="1">
    <location>
        <begin position="15"/>
        <end position="32"/>
    </location>
</feature>
<feature type="transmembrane region" description="Helical" evidence="1">
    <location>
        <begin position="345"/>
        <end position="364"/>
    </location>
</feature>
<reference evidence="2 3" key="1">
    <citation type="journal article" date="2015" name="Genome Announc.">
        <title>Expanding the biotechnology potential of lactobacilli through comparative genomics of 213 strains and associated genera.</title>
        <authorList>
            <person name="Sun Z."/>
            <person name="Harris H.M."/>
            <person name="McCann A."/>
            <person name="Guo C."/>
            <person name="Argimon S."/>
            <person name="Zhang W."/>
            <person name="Yang X."/>
            <person name="Jeffery I.B."/>
            <person name="Cooney J.C."/>
            <person name="Kagawa T.F."/>
            <person name="Liu W."/>
            <person name="Song Y."/>
            <person name="Salvetti E."/>
            <person name="Wrobel A."/>
            <person name="Rasinkangas P."/>
            <person name="Parkhill J."/>
            <person name="Rea M.C."/>
            <person name="O'Sullivan O."/>
            <person name="Ritari J."/>
            <person name="Douillard F.P."/>
            <person name="Paul Ross R."/>
            <person name="Yang R."/>
            <person name="Briner A.E."/>
            <person name="Felis G.E."/>
            <person name="de Vos W.M."/>
            <person name="Barrangou R."/>
            <person name="Klaenhammer T.R."/>
            <person name="Caufield P.W."/>
            <person name="Cui Y."/>
            <person name="Zhang H."/>
            <person name="O'Toole P.W."/>
        </authorList>
    </citation>
    <scope>NUCLEOTIDE SEQUENCE [LARGE SCALE GENOMIC DNA]</scope>
    <source>
        <strain evidence="2 3">DSM 6035</strain>
    </source>
</reference>
<keyword evidence="1" id="KW-0472">Membrane</keyword>
<keyword evidence="1" id="KW-0812">Transmembrane</keyword>
<feature type="transmembrane region" description="Helical" evidence="1">
    <location>
        <begin position="201"/>
        <end position="217"/>
    </location>
</feature>
<feature type="transmembrane region" description="Helical" evidence="1">
    <location>
        <begin position="74"/>
        <end position="98"/>
    </location>
</feature>
<keyword evidence="3" id="KW-1185">Reference proteome</keyword>
<dbReference type="STRING" id="1423782.FD32_GL001484"/>
<sequence>MGKEIFNNKIIIGERLYYCTFIYAIILTFLLSSDYVPLIPEKGIHRLLYIAVALLIFKIYALDKFELKRVLCKSAILLLAVISWRLVRNINILLYISFIMGAENVKFRQIIKLFFGTVCILLVGTILISQANIIKDFIYVRDKFHRHSLGIGYPTDMAAYVFYLLLAYYYLAFKRLTWRSYMLVVLLDVIVYELTQARNSFILILLTIPVIYIAQRAQQKYLISRGIASFYWVVVPLTAYSTLLLSWLYKNNSRVFRILDHTLSGRLSLSHQALQKYGISILGQHIVENGWGGSKGLKNFNKPGFSYFYIDSSYVRLAIIYGLLLGILIVTFMTIIAYRSTLRKEYVLAAIIMLISLHCVVEQHLMDLNYNPFLLALFASSAINNINFTQKTGGKS</sequence>
<dbReference type="AlphaFoldDB" id="A0A0R1XKJ5"/>
<keyword evidence="1" id="KW-1133">Transmembrane helix</keyword>
<dbReference type="OrthoDB" id="2085113at2"/>
<gene>
    <name evidence="2" type="ORF">FD32_GL001484</name>
</gene>
<protein>
    <recommendedName>
        <fullName evidence="4">Polymerase</fullName>
    </recommendedName>
</protein>
<name>A0A0R1XKJ5_9LACO</name>
<evidence type="ECO:0008006" key="4">
    <source>
        <dbReference type="Google" id="ProtNLM"/>
    </source>
</evidence>
<comment type="caution">
    <text evidence="2">The sequence shown here is derived from an EMBL/GenBank/DDBJ whole genome shotgun (WGS) entry which is preliminary data.</text>
</comment>
<dbReference type="EMBL" id="AZGM01000004">
    <property type="protein sequence ID" value="KRM30720.1"/>
    <property type="molecule type" value="Genomic_DNA"/>
</dbReference>
<feature type="transmembrane region" description="Helical" evidence="1">
    <location>
        <begin position="151"/>
        <end position="171"/>
    </location>
</feature>
<evidence type="ECO:0000256" key="1">
    <source>
        <dbReference type="SAM" id="Phobius"/>
    </source>
</evidence>
<dbReference type="RefSeq" id="WP_047768102.1">
    <property type="nucleotide sequence ID" value="NZ_AZGM01000004.1"/>
</dbReference>
<dbReference type="Proteomes" id="UP000051412">
    <property type="component" value="Unassembled WGS sequence"/>
</dbReference>
<feature type="transmembrane region" description="Helical" evidence="1">
    <location>
        <begin position="229"/>
        <end position="249"/>
    </location>
</feature>
<feature type="transmembrane region" description="Helical" evidence="1">
    <location>
        <begin position="44"/>
        <end position="62"/>
    </location>
</feature>
<feature type="transmembrane region" description="Helical" evidence="1">
    <location>
        <begin position="110"/>
        <end position="131"/>
    </location>
</feature>
<proteinExistence type="predicted"/>
<organism evidence="2 3">
    <name type="scientific">Limosilactobacillus panis DSM 6035</name>
    <dbReference type="NCBI Taxonomy" id="1423782"/>
    <lineage>
        <taxon>Bacteria</taxon>
        <taxon>Bacillati</taxon>
        <taxon>Bacillota</taxon>
        <taxon>Bacilli</taxon>
        <taxon>Lactobacillales</taxon>
        <taxon>Lactobacillaceae</taxon>
        <taxon>Limosilactobacillus</taxon>
    </lineage>
</organism>
<evidence type="ECO:0000313" key="3">
    <source>
        <dbReference type="Proteomes" id="UP000051412"/>
    </source>
</evidence>
<feature type="transmembrane region" description="Helical" evidence="1">
    <location>
        <begin position="314"/>
        <end position="338"/>
    </location>
</feature>
<evidence type="ECO:0000313" key="2">
    <source>
        <dbReference type="EMBL" id="KRM30720.1"/>
    </source>
</evidence>
<accession>A0A0R1XKJ5</accession>
<dbReference type="PATRIC" id="fig|1423782.4.peg.1542"/>